<comment type="caution">
    <text evidence="2">The sequence shown here is derived from an EMBL/GenBank/DDBJ whole genome shotgun (WGS) entry which is preliminary data.</text>
</comment>
<reference evidence="2 3" key="1">
    <citation type="submission" date="2019-04" db="EMBL/GenBank/DDBJ databases">
        <title>Psychroflexus halotolerans sp. nov., isolated from a marine solar saltern.</title>
        <authorList>
            <person name="Feng X."/>
        </authorList>
    </citation>
    <scope>NUCLEOTIDE SEQUENCE [LARGE SCALE GENOMIC DNA]</scope>
    <source>
        <strain evidence="2 3">WDS2C27</strain>
    </source>
</reference>
<protein>
    <submittedName>
        <fullName evidence="2">Uncharacterized protein</fullName>
    </submittedName>
</protein>
<feature type="transmembrane region" description="Helical" evidence="1">
    <location>
        <begin position="104"/>
        <end position="128"/>
    </location>
</feature>
<proteinExistence type="predicted"/>
<dbReference type="RefSeq" id="WP_138930909.1">
    <property type="nucleotide sequence ID" value="NZ_SWMU01000001.1"/>
</dbReference>
<feature type="transmembrane region" description="Helical" evidence="1">
    <location>
        <begin position="7"/>
        <end position="27"/>
    </location>
</feature>
<organism evidence="2 3">
    <name type="scientific">Mesohalobacter halotolerans</name>
    <dbReference type="NCBI Taxonomy" id="1883405"/>
    <lineage>
        <taxon>Bacteria</taxon>
        <taxon>Pseudomonadati</taxon>
        <taxon>Bacteroidota</taxon>
        <taxon>Flavobacteriia</taxon>
        <taxon>Flavobacteriales</taxon>
        <taxon>Flavobacteriaceae</taxon>
        <taxon>Mesohalobacter</taxon>
    </lineage>
</organism>
<keyword evidence="1" id="KW-1133">Transmembrane helix</keyword>
<keyword evidence="1" id="KW-0812">Transmembrane</keyword>
<feature type="transmembrane region" description="Helical" evidence="1">
    <location>
        <begin position="39"/>
        <end position="64"/>
    </location>
</feature>
<sequence length="137" mass="15921">MKYLHLIGYTLWFTASFFCFKLFTWLYDWYDVSGILFKIIALLVTVLVLIFGFYKILLALFLLVNKNHKNFNLISTGFSIIGLLGLIASYIYYGFELEIDKTDIFSQSLSLSFGFILVLILINGFILFPKTLIKRNN</sequence>
<dbReference type="Proteomes" id="UP000306552">
    <property type="component" value="Unassembled WGS sequence"/>
</dbReference>
<keyword evidence="3" id="KW-1185">Reference proteome</keyword>
<dbReference type="EMBL" id="SWMU01000001">
    <property type="protein sequence ID" value="TKS57206.1"/>
    <property type="molecule type" value="Genomic_DNA"/>
</dbReference>
<keyword evidence="1" id="KW-0472">Membrane</keyword>
<dbReference type="AlphaFoldDB" id="A0A4U5TSR7"/>
<accession>A0A4U5TSR7</accession>
<evidence type="ECO:0000313" key="3">
    <source>
        <dbReference type="Proteomes" id="UP000306552"/>
    </source>
</evidence>
<name>A0A4U5TSR7_9FLAO</name>
<feature type="transmembrane region" description="Helical" evidence="1">
    <location>
        <begin position="71"/>
        <end position="92"/>
    </location>
</feature>
<gene>
    <name evidence="2" type="ORF">FCN74_01955</name>
</gene>
<evidence type="ECO:0000313" key="2">
    <source>
        <dbReference type="EMBL" id="TKS57206.1"/>
    </source>
</evidence>
<evidence type="ECO:0000256" key="1">
    <source>
        <dbReference type="SAM" id="Phobius"/>
    </source>
</evidence>